<dbReference type="PANTHER" id="PTHR36985">
    <property type="entry name" value="TRANSLOCATION AND ASSEMBLY MODULE SUBUNIT TAMB"/>
    <property type="match status" value="1"/>
</dbReference>
<feature type="domain" description="Translocation and assembly module TamB C-terminal" evidence="6">
    <location>
        <begin position="1022"/>
        <end position="1362"/>
    </location>
</feature>
<evidence type="ECO:0000256" key="3">
    <source>
        <dbReference type="ARBA" id="ARBA00022989"/>
    </source>
</evidence>
<dbReference type="Pfam" id="PF04357">
    <property type="entry name" value="TamB"/>
    <property type="match status" value="1"/>
</dbReference>
<protein>
    <submittedName>
        <fullName evidence="7">Translocation/assembly module TamB domain-containing protein</fullName>
    </submittedName>
</protein>
<dbReference type="Proteomes" id="UP001595379">
    <property type="component" value="Unassembled WGS sequence"/>
</dbReference>
<evidence type="ECO:0000256" key="1">
    <source>
        <dbReference type="ARBA" id="ARBA00004167"/>
    </source>
</evidence>
<feature type="transmembrane region" description="Helical" evidence="5">
    <location>
        <begin position="12"/>
        <end position="33"/>
    </location>
</feature>
<evidence type="ECO:0000256" key="4">
    <source>
        <dbReference type="ARBA" id="ARBA00023136"/>
    </source>
</evidence>
<proteinExistence type="predicted"/>
<accession>A0ABV6ZW34</accession>
<sequence>MAARTPSLRTGLIWAAVILGGVLALLAGLRLIVATPVGTSLVAGQLDGRDLPGIGRVEIDGLEGDLLSRLRFGELTITDADGTWLELRDVSLDWRPLRYLTGGGIVIHDLEAGFGRLDRLPQGGGGGSGGSLSLTEARIDRLNLDRFELGEGIAGPEIAFTAQSSLDIGARGAVDFDARFERVDMPGDVATASFTRAQNGRMSATLDVEGAPDGPIASLLGITGHAIAMDANLAGTPDEGSGDADLRLDGQEVGEARLQWANAELSVRVRFGAQQWPNRWVRRILGGDAEGEARIDFSGRRPQLVSLVADAGPTHAEITPSGAAWAVTLETDGAQIARWSGEPLEAARVTFDGVGDLSGDRSIHGDISAEGVAYRGFSAETLTGFAAVEGPVSGLRIEFAADLAGAGYPEPRLAAILGPRPHLEGVVRRDPDGRNWFLEDLVAEGNGNRAEAAGDVRLADRAYGLSGELSLTRLGGLLDGLSGNASARVELDGGFDGALTVSLDGQARNLAGPDVIAQLGDQADLRGTLTRTAGGRYGIEDLLVRSEGLTAEGRIDFTSGNAWRADAEARARRDLVFGPVSLAAGTTATVTASPQDGQTVWRLEAGGERITTGPVAMSTPMLVIDGRGGSDDLSADIRFTAGTEQGELDLTGTIARTGESWALRSLSGTAGPVRLTGQGRYGPEGPAGRVEGRYENGPGSVVAVADFGETGGSPVSIAIDARGFQWADGRVDRLHLDAEGTLDAMDITLHSTGFFASAWTVNGEGRFLRGDDGMAVSFSPSGEWGDVELATVNRLVYAMPSNEAPRFSGAWRLNNGVFALQWQGGEAPNAELDLSDVPIGLMSLYRERTPAEGTISGRIAYRRTPAGPEIEADLRGEGLRPPGTDPDSALTARLSGTLASGLARAILEAEGNDLVAEARMEADFGTLATLAEIPDRMDTAIEGEARLSGAIGPLAAFHLPENHQLSGNVVGDAHFTGTLGAPDFSGTLNGNAIAYREIRQGVSIRDGEIAATFSGEGLDIDTLTASDGDRGTLTGSGGLSLAGGRPEGEFQLEFRNFTALDRNDLQATATGSVTIAVRPEDTILVTGETRLDRVEARIPESGRASIVEIDVTEVNAPPGHRIVARRQPSPVELDYRVRAARRIFVRGPGFDTEWGADIDVTGRADSPRLNGNARLQSGTVNFAGRPFEFESGRIRFDGEPADARLDIVAVRTDDSLTAQVRVTGRVTAPEIRLSSTPQLPEDEILSRILFGRSASELSPLEAAQLASTLSGAATGVGGFGAFDRLRSAIGIDRLSVRAGEDGPIVTGGRYIDDDVYLEIESGGGTAQTAARIEWEVRPNVTLISRLTGDAGASIAVRWRTEY</sequence>
<evidence type="ECO:0000313" key="7">
    <source>
        <dbReference type="EMBL" id="MFC2925670.1"/>
    </source>
</evidence>
<keyword evidence="8" id="KW-1185">Reference proteome</keyword>
<dbReference type="EMBL" id="JBHRSV010000006">
    <property type="protein sequence ID" value="MFC2925670.1"/>
    <property type="molecule type" value="Genomic_DNA"/>
</dbReference>
<name>A0ABV6ZW34_9PROT</name>
<evidence type="ECO:0000256" key="5">
    <source>
        <dbReference type="SAM" id="Phobius"/>
    </source>
</evidence>
<gene>
    <name evidence="7" type="ORF">ACFOOR_06095</name>
</gene>
<comment type="caution">
    <text evidence="7">The sequence shown here is derived from an EMBL/GenBank/DDBJ whole genome shotgun (WGS) entry which is preliminary data.</text>
</comment>
<evidence type="ECO:0000259" key="6">
    <source>
        <dbReference type="Pfam" id="PF04357"/>
    </source>
</evidence>
<keyword evidence="2 5" id="KW-0812">Transmembrane</keyword>
<evidence type="ECO:0000256" key="2">
    <source>
        <dbReference type="ARBA" id="ARBA00022692"/>
    </source>
</evidence>
<dbReference type="PANTHER" id="PTHR36985:SF1">
    <property type="entry name" value="TRANSLOCATION AND ASSEMBLY MODULE SUBUNIT TAMB"/>
    <property type="match status" value="1"/>
</dbReference>
<reference evidence="8" key="1">
    <citation type="journal article" date="2019" name="Int. J. Syst. Evol. Microbiol.">
        <title>The Global Catalogue of Microorganisms (GCM) 10K type strain sequencing project: providing services to taxonomists for standard genome sequencing and annotation.</title>
        <authorList>
            <consortium name="The Broad Institute Genomics Platform"/>
            <consortium name="The Broad Institute Genome Sequencing Center for Infectious Disease"/>
            <person name="Wu L."/>
            <person name="Ma J."/>
        </authorList>
    </citation>
    <scope>NUCLEOTIDE SEQUENCE [LARGE SCALE GENOMIC DNA]</scope>
    <source>
        <strain evidence="8">KCTC 52487</strain>
    </source>
</reference>
<dbReference type="RefSeq" id="WP_343165534.1">
    <property type="nucleotide sequence ID" value="NZ_JBHRSV010000006.1"/>
</dbReference>
<comment type="subcellular location">
    <subcellularLocation>
        <location evidence="1">Membrane</location>
        <topology evidence="1">Single-pass membrane protein</topology>
    </subcellularLocation>
</comment>
<evidence type="ECO:0000313" key="8">
    <source>
        <dbReference type="Proteomes" id="UP001595379"/>
    </source>
</evidence>
<organism evidence="7 8">
    <name type="scientific">Hyphobacterium vulgare</name>
    <dbReference type="NCBI Taxonomy" id="1736751"/>
    <lineage>
        <taxon>Bacteria</taxon>
        <taxon>Pseudomonadati</taxon>
        <taxon>Pseudomonadota</taxon>
        <taxon>Alphaproteobacteria</taxon>
        <taxon>Maricaulales</taxon>
        <taxon>Maricaulaceae</taxon>
        <taxon>Hyphobacterium</taxon>
    </lineage>
</organism>
<keyword evidence="3 5" id="KW-1133">Transmembrane helix</keyword>
<dbReference type="InterPro" id="IPR007452">
    <property type="entry name" value="TamB_C"/>
</dbReference>
<keyword evidence="4 5" id="KW-0472">Membrane</keyword>